<evidence type="ECO:0000259" key="4">
    <source>
        <dbReference type="Pfam" id="PF02018"/>
    </source>
</evidence>
<evidence type="ECO:0000313" key="5">
    <source>
        <dbReference type="EMBL" id="KAK7428103.1"/>
    </source>
</evidence>
<feature type="chain" id="PRO_5047483107" description="CBM-cenC domain-containing protein" evidence="3">
    <location>
        <begin position="22"/>
        <end position="244"/>
    </location>
</feature>
<reference evidence="5 6" key="1">
    <citation type="journal article" date="2025" name="Microbiol. Resour. Announc.">
        <title>Draft genome sequences for Neonectria magnoliae and Neonectria punicea, canker pathogens of Liriodendron tulipifera and Acer saccharum in West Virginia.</title>
        <authorList>
            <person name="Petronek H.M."/>
            <person name="Kasson M.T."/>
            <person name="Metheny A.M."/>
            <person name="Stauder C.M."/>
            <person name="Lovett B."/>
            <person name="Lynch S.C."/>
            <person name="Garnas J.R."/>
            <person name="Kasson L.R."/>
            <person name="Stajich J.E."/>
        </authorList>
    </citation>
    <scope>NUCLEOTIDE SEQUENCE [LARGE SCALE GENOMIC DNA]</scope>
    <source>
        <strain evidence="5 6">NRRL 64651</strain>
    </source>
</reference>
<dbReference type="Pfam" id="PF02018">
    <property type="entry name" value="CBM_4_9"/>
    <property type="match status" value="1"/>
</dbReference>
<proteinExistence type="predicted"/>
<organism evidence="5 6">
    <name type="scientific">Neonectria magnoliae</name>
    <dbReference type="NCBI Taxonomy" id="2732573"/>
    <lineage>
        <taxon>Eukaryota</taxon>
        <taxon>Fungi</taxon>
        <taxon>Dikarya</taxon>
        <taxon>Ascomycota</taxon>
        <taxon>Pezizomycotina</taxon>
        <taxon>Sordariomycetes</taxon>
        <taxon>Hypocreomycetidae</taxon>
        <taxon>Hypocreales</taxon>
        <taxon>Nectriaceae</taxon>
        <taxon>Neonectria</taxon>
    </lineage>
</organism>
<keyword evidence="1" id="KW-0378">Hydrolase</keyword>
<feature type="region of interest" description="Disordered" evidence="2">
    <location>
        <begin position="52"/>
        <end position="73"/>
    </location>
</feature>
<comment type="caution">
    <text evidence="5">The sequence shown here is derived from an EMBL/GenBank/DDBJ whole genome shotgun (WGS) entry which is preliminary data.</text>
</comment>
<feature type="signal peptide" evidence="3">
    <location>
        <begin position="1"/>
        <end position="21"/>
    </location>
</feature>
<evidence type="ECO:0000256" key="2">
    <source>
        <dbReference type="SAM" id="MobiDB-lite"/>
    </source>
</evidence>
<accession>A0ABR1I5B4</accession>
<dbReference type="Gene3D" id="2.60.120.260">
    <property type="entry name" value="Galactose-binding domain-like"/>
    <property type="match status" value="1"/>
</dbReference>
<keyword evidence="3" id="KW-0732">Signal</keyword>
<dbReference type="InterPro" id="IPR008979">
    <property type="entry name" value="Galactose-bd-like_sf"/>
</dbReference>
<dbReference type="Proteomes" id="UP001498421">
    <property type="component" value="Unassembled WGS sequence"/>
</dbReference>
<sequence length="244" mass="25797">MVSQKLVAAFAAFSLLVGSGASPCKPSSSDSDAATTTTSLSVIETSSTSIETVSTSEVSTTTDVSTTTEAATSTTSTAPAVETLALENGGFDITPASYAPWTVYAGIAATINLDDTRFQAGSRSLSMRSAASDWVTVVQVLDKTHLVANRIYRYSLYAQVSSASHCSDGVYIWIDDNNMQHAVGPNVHANAGDMEGTWKYIEGDYTFSEAALTGTNDIRVVVKSRCGNGYSAWVDSAELVFKYN</sequence>
<evidence type="ECO:0000313" key="6">
    <source>
        <dbReference type="Proteomes" id="UP001498421"/>
    </source>
</evidence>
<protein>
    <recommendedName>
        <fullName evidence="4">CBM-cenC domain-containing protein</fullName>
    </recommendedName>
</protein>
<evidence type="ECO:0000256" key="1">
    <source>
        <dbReference type="ARBA" id="ARBA00022801"/>
    </source>
</evidence>
<dbReference type="SUPFAM" id="SSF49785">
    <property type="entry name" value="Galactose-binding domain-like"/>
    <property type="match status" value="1"/>
</dbReference>
<feature type="domain" description="CBM-cenC" evidence="4">
    <location>
        <begin position="87"/>
        <end position="213"/>
    </location>
</feature>
<dbReference type="EMBL" id="JAZAVK010000045">
    <property type="protein sequence ID" value="KAK7428103.1"/>
    <property type="molecule type" value="Genomic_DNA"/>
</dbReference>
<evidence type="ECO:0000256" key="3">
    <source>
        <dbReference type="SAM" id="SignalP"/>
    </source>
</evidence>
<dbReference type="InterPro" id="IPR003305">
    <property type="entry name" value="CenC_carb-bd"/>
</dbReference>
<keyword evidence="6" id="KW-1185">Reference proteome</keyword>
<gene>
    <name evidence="5" type="ORF">QQZ08_005342</name>
</gene>
<name>A0ABR1I5B4_9HYPO</name>